<dbReference type="Gene3D" id="3.20.20.190">
    <property type="entry name" value="Phosphatidylinositol (PI) phosphodiesterase"/>
    <property type="match status" value="1"/>
</dbReference>
<comment type="caution">
    <text evidence="3">The sequence shown here is derived from an EMBL/GenBank/DDBJ whole genome shotgun (WGS) entry which is preliminary data.</text>
</comment>
<dbReference type="CDD" id="cd08566">
    <property type="entry name" value="GDPD_AtGDE_like"/>
    <property type="match status" value="1"/>
</dbReference>
<keyword evidence="4" id="KW-1185">Reference proteome</keyword>
<feature type="chain" id="PRO_5002200354" evidence="1">
    <location>
        <begin position="21"/>
        <end position="313"/>
    </location>
</feature>
<reference evidence="3 4" key="1">
    <citation type="submission" date="2014-08" db="EMBL/GenBank/DDBJ databases">
        <title>Whole genome shotgun sequence of Sphingomonas paucimobilis NBRC 13935.</title>
        <authorList>
            <person name="Hosoyama A."/>
            <person name="Hashimoto M."/>
            <person name="Hosoyama Y."/>
            <person name="Noguchi M."/>
            <person name="Uohara A."/>
            <person name="Ohji S."/>
            <person name="Katano-Makiyama Y."/>
            <person name="Ichikawa N."/>
            <person name="Kimura A."/>
            <person name="Yamazoe A."/>
            <person name="Fujita N."/>
        </authorList>
    </citation>
    <scope>NUCLEOTIDE SEQUENCE [LARGE SCALE GENOMIC DNA]</scope>
    <source>
        <strain evidence="3 4">NBRC 13935</strain>
    </source>
</reference>
<organism evidence="3 4">
    <name type="scientific">Sphingomonas paucimobilis NBRC 13935</name>
    <dbReference type="NCBI Taxonomy" id="1219050"/>
    <lineage>
        <taxon>Bacteria</taxon>
        <taxon>Pseudomonadati</taxon>
        <taxon>Pseudomonadota</taxon>
        <taxon>Alphaproteobacteria</taxon>
        <taxon>Sphingomonadales</taxon>
        <taxon>Sphingomonadaceae</taxon>
        <taxon>Sphingomonas</taxon>
    </lineage>
</organism>
<evidence type="ECO:0000313" key="3">
    <source>
        <dbReference type="EMBL" id="GAN14082.1"/>
    </source>
</evidence>
<keyword evidence="1" id="KW-0732">Signal</keyword>
<dbReference type="Proteomes" id="UP000032025">
    <property type="component" value="Unassembled WGS sequence"/>
</dbReference>
<dbReference type="PANTHER" id="PTHR46320">
    <property type="entry name" value="GLYCEROPHOSPHODIESTER PHOSPHODIESTERASE 1"/>
    <property type="match status" value="1"/>
</dbReference>
<evidence type="ECO:0000259" key="2">
    <source>
        <dbReference type="PROSITE" id="PS51704"/>
    </source>
</evidence>
<feature type="signal peptide" evidence="1">
    <location>
        <begin position="1"/>
        <end position="20"/>
    </location>
</feature>
<evidence type="ECO:0000256" key="1">
    <source>
        <dbReference type="SAM" id="SignalP"/>
    </source>
</evidence>
<dbReference type="InterPro" id="IPR017946">
    <property type="entry name" value="PLC-like_Pdiesterase_TIM-brl"/>
</dbReference>
<evidence type="ECO:0000313" key="4">
    <source>
        <dbReference type="Proteomes" id="UP000032025"/>
    </source>
</evidence>
<dbReference type="AlphaFoldDB" id="A0A0C9NCQ3"/>
<dbReference type="InterPro" id="IPR030395">
    <property type="entry name" value="GP_PDE_dom"/>
</dbReference>
<dbReference type="SUPFAM" id="SSF51695">
    <property type="entry name" value="PLC-like phosphodiesterases"/>
    <property type="match status" value="1"/>
</dbReference>
<dbReference type="GO" id="GO:0008889">
    <property type="term" value="F:glycerophosphodiester phosphodiesterase activity"/>
    <property type="evidence" value="ECO:0007669"/>
    <property type="project" value="TreeGrafter"/>
</dbReference>
<proteinExistence type="predicted"/>
<dbReference type="GO" id="GO:0006580">
    <property type="term" value="P:ethanolamine metabolic process"/>
    <property type="evidence" value="ECO:0007669"/>
    <property type="project" value="TreeGrafter"/>
</dbReference>
<protein>
    <submittedName>
        <fullName evidence="3">DNA, contig: SP630</fullName>
    </submittedName>
</protein>
<accession>A0A0C9NCQ3</accession>
<name>A0A0C9NCQ3_SPHPI</name>
<dbReference type="GeneID" id="78528753"/>
<dbReference type="Pfam" id="PF03009">
    <property type="entry name" value="GDPD"/>
    <property type="match status" value="1"/>
</dbReference>
<dbReference type="GO" id="GO:0006644">
    <property type="term" value="P:phospholipid metabolic process"/>
    <property type="evidence" value="ECO:0007669"/>
    <property type="project" value="TreeGrafter"/>
</dbReference>
<feature type="domain" description="GP-PDE" evidence="2">
    <location>
        <begin position="36"/>
        <end position="304"/>
    </location>
</feature>
<gene>
    <name evidence="3" type="ORF">SP6_30_02230</name>
</gene>
<dbReference type="GO" id="GO:0070291">
    <property type="term" value="P:N-acylethanolamine metabolic process"/>
    <property type="evidence" value="ECO:0007669"/>
    <property type="project" value="TreeGrafter"/>
</dbReference>
<dbReference type="GO" id="GO:0005886">
    <property type="term" value="C:plasma membrane"/>
    <property type="evidence" value="ECO:0007669"/>
    <property type="project" value="TreeGrafter"/>
</dbReference>
<dbReference type="EMBL" id="BBJS01000030">
    <property type="protein sequence ID" value="GAN14082.1"/>
    <property type="molecule type" value="Genomic_DNA"/>
</dbReference>
<dbReference type="RefSeq" id="WP_007404874.1">
    <property type="nucleotide sequence ID" value="NZ_BBJS01000030.1"/>
</dbReference>
<dbReference type="PROSITE" id="PS51704">
    <property type="entry name" value="GP_PDE"/>
    <property type="match status" value="1"/>
</dbReference>
<sequence>MHRPLLALVAACSACTAAHASPIDTMHRIRDPLGGLIVIAHRGCHEAASGHKLASTPENSPAALMQCVALGADVMETDVRRSRDGHLVIMHDERVDRTTDGTGKIADLTLAQLKALRLRQDEGGPTAAITDERVQTLDELLALAKDRIVLNLDVKDAIYGEVVDAVHRAGAQDRVIVKTFAGVASVPLAAIAPYDRVPFAPILITADPDAVDVPRIIDQQMRGAVKPIAVELPVLPVTTLPSVLRRAKALGVPVWINTLFHGFVTGMGGDPEARRDPAAVWGRLADMGVRLFQTDAVETLLDYRARRARDAMK</sequence>
<dbReference type="PANTHER" id="PTHR46320:SF1">
    <property type="entry name" value="GLYCEROPHOSPHODIESTER PHOSPHODIESTERASE 1"/>
    <property type="match status" value="1"/>
</dbReference>